<reference evidence="1 2" key="1">
    <citation type="submission" date="2023-01" db="EMBL/GenBank/DDBJ databases">
        <title>Novel species of the genus Asticcacaulis isolated from rivers.</title>
        <authorList>
            <person name="Lu H."/>
        </authorList>
    </citation>
    <scope>NUCLEOTIDE SEQUENCE [LARGE SCALE GENOMIC DNA]</scope>
    <source>
        <strain evidence="1 2">BYS171W</strain>
    </source>
</reference>
<dbReference type="InterPro" id="IPR006311">
    <property type="entry name" value="TAT_signal"/>
</dbReference>
<comment type="caution">
    <text evidence="1">The sequence shown here is derived from an EMBL/GenBank/DDBJ whole genome shotgun (WGS) entry which is preliminary data.</text>
</comment>
<dbReference type="PANTHER" id="PTHR43737">
    <property type="entry name" value="BLL7424 PROTEIN"/>
    <property type="match status" value="1"/>
</dbReference>
<evidence type="ECO:0000313" key="1">
    <source>
        <dbReference type="EMBL" id="MDC7684570.1"/>
    </source>
</evidence>
<dbReference type="EMBL" id="JAQQKX010000013">
    <property type="protein sequence ID" value="MDC7684570.1"/>
    <property type="molecule type" value="Genomic_DNA"/>
</dbReference>
<accession>A0ABT5HWW5</accession>
<dbReference type="Proteomes" id="UP001214854">
    <property type="component" value="Unassembled WGS sequence"/>
</dbReference>
<evidence type="ECO:0000313" key="2">
    <source>
        <dbReference type="Proteomes" id="UP001214854"/>
    </source>
</evidence>
<dbReference type="PANTHER" id="PTHR43737:SF1">
    <property type="entry name" value="DUF1501 DOMAIN-CONTAINING PROTEIN"/>
    <property type="match status" value="1"/>
</dbReference>
<keyword evidence="2" id="KW-1185">Reference proteome</keyword>
<proteinExistence type="predicted"/>
<sequence length="515" mass="53485">MTVSLDRRQFLRFGAGLAGMTTAGSFGLQLAAAGSAAGQSASDYKAIVCVFLFGGNDANNMVLATDTDSWGRYFSARNQGADPIALMPVGTPATPIGAINPVTGRASALGKPEHWGGVLPIAPKTTQAIPAGTTASNRTFALHPLMAPCKTLFDQGRLAVMANVGTLIQPVTKAQYNARSVSLPANLYSHNDQQSTWQAGAAEGARIGWGGQMGDLLMSMNGTNTIFTAITAGGTAVYLSGRNVVQYPLSTNNSPAIIVNGTASTSLYGSTAAPAALKEIISNTASTSDFANDFGSVVNRSVGAASVVNEVFGRSVVTSVPSPANYTNPATNAVETNSLALQLRTVARMIAAGPSFGLKRQVFMVSLGGFDSHDTQNRDQSNNLAKIAHAFAYFDQTLSNIGGVDMRNSVTTFTASDFSRTFSTNGDGTDHAWGGHHLIMGGAVKGGDMYGQFPTVGMDVNGFSNPGMVGASFIPTTSVDQYAATMGAWFGVGNSDLNTIFPNLRNFSTANLGFV</sequence>
<protein>
    <submittedName>
        <fullName evidence="1">DUF1501 domain-containing protein</fullName>
    </submittedName>
</protein>
<gene>
    <name evidence="1" type="ORF">PQU92_14895</name>
</gene>
<dbReference type="RefSeq" id="WP_272749041.1">
    <property type="nucleotide sequence ID" value="NZ_JAQQKX010000013.1"/>
</dbReference>
<dbReference type="InterPro" id="IPR010869">
    <property type="entry name" value="DUF1501"/>
</dbReference>
<name>A0ABT5HWW5_9CAUL</name>
<organism evidence="1 2">
    <name type="scientific">Asticcacaulis aquaticus</name>
    <dbReference type="NCBI Taxonomy" id="2984212"/>
    <lineage>
        <taxon>Bacteria</taxon>
        <taxon>Pseudomonadati</taxon>
        <taxon>Pseudomonadota</taxon>
        <taxon>Alphaproteobacteria</taxon>
        <taxon>Caulobacterales</taxon>
        <taxon>Caulobacteraceae</taxon>
        <taxon>Asticcacaulis</taxon>
    </lineage>
</organism>
<dbReference type="PROSITE" id="PS51318">
    <property type="entry name" value="TAT"/>
    <property type="match status" value="1"/>
</dbReference>
<dbReference type="Pfam" id="PF07394">
    <property type="entry name" value="DUF1501"/>
    <property type="match status" value="1"/>
</dbReference>